<keyword evidence="3" id="KW-1185">Reference proteome</keyword>
<dbReference type="KEGG" id="soh:D1869_01755"/>
<gene>
    <name evidence="2" type="ORF">D1869_01755</name>
    <name evidence="1" type="ORF">HNQ62_000758</name>
</gene>
<dbReference type="Proteomes" id="UP000582213">
    <property type="component" value="Unassembled WGS sequence"/>
</dbReference>
<evidence type="ECO:0000313" key="4">
    <source>
        <dbReference type="Proteomes" id="UP000582213"/>
    </source>
</evidence>
<name>A0A650CDY9_SULOH</name>
<protein>
    <submittedName>
        <fullName evidence="2">Uncharacterized protein</fullName>
    </submittedName>
</protein>
<evidence type="ECO:0000313" key="3">
    <source>
        <dbReference type="Proteomes" id="UP000427373"/>
    </source>
</evidence>
<dbReference type="AlphaFoldDB" id="A0A650CDY9"/>
<proteinExistence type="predicted"/>
<reference evidence="2 3" key="1">
    <citation type="submission" date="2019-10" db="EMBL/GenBank/DDBJ databases">
        <title>Genome Sequences from Six Type Strain Members of the Archaeal Family Sulfolobaceae: Acidianus ambivalens, Acidianus infernus, Metallosphaera prunae, Stygiolobus azoricus, Sulfolobus metallicus, and Sulfurisphaera ohwakuensis.</title>
        <authorList>
            <person name="Counts J.A."/>
            <person name="Kelly R.M."/>
        </authorList>
    </citation>
    <scope>NUCLEOTIDE SEQUENCE [LARGE SCALE GENOMIC DNA]</scope>
    <source>
        <strain evidence="2 3">TA-1</strain>
    </source>
</reference>
<dbReference type="GeneID" id="95643500"/>
<dbReference type="InterPro" id="IPR044036">
    <property type="entry name" value="DUF5752"/>
</dbReference>
<evidence type="ECO:0000313" key="2">
    <source>
        <dbReference type="EMBL" id="QGR16051.1"/>
    </source>
</evidence>
<accession>A0A650CDY9</accession>
<dbReference type="Pfam" id="PF19027">
    <property type="entry name" value="DUF5752"/>
    <property type="match status" value="1"/>
</dbReference>
<organism evidence="2 3">
    <name type="scientific">Sulfurisphaera ohwakuensis</name>
    <dbReference type="NCBI Taxonomy" id="69656"/>
    <lineage>
        <taxon>Archaea</taxon>
        <taxon>Thermoproteota</taxon>
        <taxon>Thermoprotei</taxon>
        <taxon>Sulfolobales</taxon>
        <taxon>Sulfolobaceae</taxon>
        <taxon>Sulfurisphaera</taxon>
    </lineage>
</organism>
<dbReference type="OrthoDB" id="24975at2157"/>
<reference evidence="1 4" key="2">
    <citation type="submission" date="2020-08" db="EMBL/GenBank/DDBJ databases">
        <title>Genomic Encyclopedia of Type Strains, Phase IV (KMG-IV): sequencing the most valuable type-strain genomes for metagenomic binning, comparative biology and taxonomic classification.</title>
        <authorList>
            <person name="Goeker M."/>
        </authorList>
    </citation>
    <scope>NUCLEOTIDE SEQUENCE [LARGE SCALE GENOMIC DNA]</scope>
    <source>
        <strain evidence="1 4">DSM 12421</strain>
    </source>
</reference>
<evidence type="ECO:0000313" key="1">
    <source>
        <dbReference type="EMBL" id="MBB5253025.1"/>
    </source>
</evidence>
<dbReference type="EMBL" id="JACHFY010000002">
    <property type="protein sequence ID" value="MBB5253025.1"/>
    <property type="molecule type" value="Genomic_DNA"/>
</dbReference>
<sequence length="220" mass="25474">MISKELLDKPAQKPFEFEAAYYPPKYAGIKAYTVDELISGIKRVDGLSIFYHIFHPLFSSHVIPEDMHNDFAVWIRDEIHDSRLAQIISDIEGKEPRTVEDVREDLLKILTENKVSGRASRPFYFVSCNPVIFKTGKVARNLGELIDIIATISMRSIAYHFIFKRVMGYTTKNDFSIWIEENYGLKELADSLSSIDPQTYTDEEKLREDLIRKIEEVIFS</sequence>
<dbReference type="RefSeq" id="WP_156013658.1">
    <property type="nucleotide sequence ID" value="NZ_AP031374.1"/>
</dbReference>
<dbReference type="Proteomes" id="UP000427373">
    <property type="component" value="Chromosome"/>
</dbReference>
<dbReference type="EMBL" id="CP045484">
    <property type="protein sequence ID" value="QGR16051.1"/>
    <property type="molecule type" value="Genomic_DNA"/>
</dbReference>